<comment type="caution">
    <text evidence="5">The sequence shown here is derived from an EMBL/GenBank/DDBJ whole genome shotgun (WGS) entry which is preliminary data.</text>
</comment>
<dbReference type="PANTHER" id="PTHR15565:SF0">
    <property type="entry name" value="PROTEIN AATF"/>
    <property type="match status" value="1"/>
</dbReference>
<proteinExistence type="inferred from homology"/>
<feature type="compositionally biased region" description="Low complexity" evidence="2">
    <location>
        <begin position="369"/>
        <end position="378"/>
    </location>
</feature>
<dbReference type="Pfam" id="PF13339">
    <property type="entry name" value="AATF-Che1"/>
    <property type="match status" value="1"/>
</dbReference>
<dbReference type="InterPro" id="IPR025160">
    <property type="entry name" value="AATF"/>
</dbReference>
<comment type="similarity">
    <text evidence="1">Belongs to the AATF family.</text>
</comment>
<dbReference type="Proteomes" id="UP000037510">
    <property type="component" value="Unassembled WGS sequence"/>
</dbReference>
<evidence type="ECO:0000256" key="1">
    <source>
        <dbReference type="ARBA" id="ARBA00008966"/>
    </source>
</evidence>
<evidence type="ECO:0000313" key="6">
    <source>
        <dbReference type="Proteomes" id="UP000037510"/>
    </source>
</evidence>
<protein>
    <submittedName>
        <fullName evidence="5">Putative apoptosis antagonizing transcription factor</fullName>
    </submittedName>
</protein>
<sequence>MKLKQKKNAKITLSDKIADALTLKPRADIEDDQVFGTKPQTLSRADFGSSDSEDEAVISDFRKRNVNLLSEVSKKYEGQVISRKDLQESGSVVSSDQSDSEEDLPQNGKQKIEADSSDSETEGQSLSQTKLNSESEIESDDDEETDDRISQFKKLVQASDDDENDDRIAQFKKQIQASDDESDDGESDDYSITQFKKQVQDSDETGNDDDDDEGYDISQLEEPMLEDFEHVKKQNLSEDAKKGICVRNQLLLWEGLLEMRIHLQRCVSTANQMPMPETYTELKQDSEFLEESNATKANVANVLDKLFSLQNLLLKNFPETKTLTSKKNDKDVKSDTKQESDEEIPSDTDNEEIPSDTEPEDNVEETKSPSKPVKSSAPVKKRKLGEYESEIATTHKAFKNFRDASIQKWSDKTRLATATNIKNTPTNTILQQISYILSDRDKLVKRTQLKRSEYDIIGYNKEPSGVEITDQNANGAEVNPGTKSRKDDDEYIPEIFDDSDFYHQLLRELIECKSADISDPVQLSRQWIALQQMRSKMKRKVDTKATKGRKIKYVVHNKLVNYMAPEKCMTWTDESANELCSSLFGKLFEHNNTGLDGNVGNVFQLK</sequence>
<evidence type="ECO:0000259" key="4">
    <source>
        <dbReference type="Pfam" id="PF13339"/>
    </source>
</evidence>
<dbReference type="GO" id="GO:0006357">
    <property type="term" value="P:regulation of transcription by RNA polymerase II"/>
    <property type="evidence" value="ECO:0007669"/>
    <property type="project" value="TreeGrafter"/>
</dbReference>
<reference evidence="5 6" key="1">
    <citation type="journal article" date="2015" name="Genome Biol. Evol.">
        <title>The genome of winter moth (Operophtera brumata) provides a genomic perspective on sexual dimorphism and phenology.</title>
        <authorList>
            <person name="Derks M.F."/>
            <person name="Smit S."/>
            <person name="Salis L."/>
            <person name="Schijlen E."/>
            <person name="Bossers A."/>
            <person name="Mateman C."/>
            <person name="Pijl A.S."/>
            <person name="de Ridder D."/>
            <person name="Groenen M.A."/>
            <person name="Visser M.E."/>
            <person name="Megens H.J."/>
        </authorList>
    </citation>
    <scope>NUCLEOTIDE SEQUENCE [LARGE SCALE GENOMIC DNA]</scope>
    <source>
        <strain evidence="5">WM2013NL</strain>
        <tissue evidence="5">Head and thorax</tissue>
    </source>
</reference>
<dbReference type="PANTHER" id="PTHR15565">
    <property type="entry name" value="AATF PROTEIN APOPTOSIS ANTAGONIZING TRANSCRIPTION FACTOR"/>
    <property type="match status" value="1"/>
</dbReference>
<feature type="domain" description="Apoptosis-antagonizing transcription factor C-terminal" evidence="3">
    <location>
        <begin position="502"/>
        <end position="584"/>
    </location>
</feature>
<dbReference type="OrthoDB" id="5783963at2759"/>
<organism evidence="5 6">
    <name type="scientific">Operophtera brumata</name>
    <name type="common">Winter moth</name>
    <name type="synonym">Phalaena brumata</name>
    <dbReference type="NCBI Taxonomy" id="104452"/>
    <lineage>
        <taxon>Eukaryota</taxon>
        <taxon>Metazoa</taxon>
        <taxon>Ecdysozoa</taxon>
        <taxon>Arthropoda</taxon>
        <taxon>Hexapoda</taxon>
        <taxon>Insecta</taxon>
        <taxon>Pterygota</taxon>
        <taxon>Neoptera</taxon>
        <taxon>Endopterygota</taxon>
        <taxon>Lepidoptera</taxon>
        <taxon>Glossata</taxon>
        <taxon>Ditrysia</taxon>
        <taxon>Geometroidea</taxon>
        <taxon>Geometridae</taxon>
        <taxon>Larentiinae</taxon>
        <taxon>Operophtera</taxon>
    </lineage>
</organism>
<dbReference type="InterPro" id="IPR012617">
    <property type="entry name" value="AATF_C"/>
</dbReference>
<accession>A0A0L7KN14</accession>
<feature type="compositionally biased region" description="Low complexity" evidence="2">
    <location>
        <begin position="88"/>
        <end position="97"/>
    </location>
</feature>
<feature type="compositionally biased region" description="Acidic residues" evidence="2">
    <location>
        <begin position="340"/>
        <end position="363"/>
    </location>
</feature>
<feature type="region of interest" description="Disordered" evidence="2">
    <location>
        <begin position="325"/>
        <end position="380"/>
    </location>
</feature>
<dbReference type="GO" id="GO:0005730">
    <property type="term" value="C:nucleolus"/>
    <property type="evidence" value="ECO:0007669"/>
    <property type="project" value="TreeGrafter"/>
</dbReference>
<feature type="region of interest" description="Disordered" evidence="2">
    <location>
        <begin position="28"/>
        <end position="55"/>
    </location>
</feature>
<dbReference type="AlphaFoldDB" id="A0A0L7KN14"/>
<feature type="compositionally biased region" description="Acidic residues" evidence="2">
    <location>
        <begin position="201"/>
        <end position="215"/>
    </location>
</feature>
<name>A0A0L7KN14_OPEBR</name>
<feature type="compositionally biased region" description="Polar residues" evidence="2">
    <location>
        <begin position="122"/>
        <end position="132"/>
    </location>
</feature>
<feature type="region of interest" description="Disordered" evidence="2">
    <location>
        <begin position="79"/>
        <end position="165"/>
    </location>
</feature>
<dbReference type="EMBL" id="JTDY01008239">
    <property type="protein sequence ID" value="KOB64667.1"/>
    <property type="molecule type" value="Genomic_DNA"/>
</dbReference>
<dbReference type="Pfam" id="PF08164">
    <property type="entry name" value="TRAUB"/>
    <property type="match status" value="1"/>
</dbReference>
<feature type="domain" description="AATF leucine zipper-containing" evidence="4">
    <location>
        <begin position="239"/>
        <end position="412"/>
    </location>
</feature>
<evidence type="ECO:0000259" key="3">
    <source>
        <dbReference type="Pfam" id="PF08164"/>
    </source>
</evidence>
<dbReference type="STRING" id="104452.A0A0L7KN14"/>
<feature type="compositionally biased region" description="Basic and acidic residues" evidence="2">
    <location>
        <begin position="326"/>
        <end position="339"/>
    </location>
</feature>
<evidence type="ECO:0000313" key="5">
    <source>
        <dbReference type="EMBL" id="KOB64667.1"/>
    </source>
</evidence>
<dbReference type="InterPro" id="IPR039223">
    <property type="entry name" value="AATF/Bfr2"/>
</dbReference>
<gene>
    <name evidence="5" type="ORF">OBRU01_23857</name>
</gene>
<feature type="region of interest" description="Disordered" evidence="2">
    <location>
        <begin position="195"/>
        <end position="215"/>
    </location>
</feature>
<evidence type="ECO:0000256" key="2">
    <source>
        <dbReference type="SAM" id="MobiDB-lite"/>
    </source>
</evidence>
<keyword evidence="6" id="KW-1185">Reference proteome</keyword>
<feature type="compositionally biased region" description="Acidic residues" evidence="2">
    <location>
        <begin position="135"/>
        <end position="146"/>
    </location>
</feature>